<evidence type="ECO:0000313" key="2">
    <source>
        <dbReference type="EMBL" id="GIY00879.1"/>
    </source>
</evidence>
<keyword evidence="3" id="KW-1185">Reference proteome</keyword>
<dbReference type="AlphaFoldDB" id="A0AAV4PXG5"/>
<evidence type="ECO:0000256" key="1">
    <source>
        <dbReference type="SAM" id="MobiDB-lite"/>
    </source>
</evidence>
<comment type="caution">
    <text evidence="2">The sequence shown here is derived from an EMBL/GenBank/DDBJ whole genome shotgun (WGS) entry which is preliminary data.</text>
</comment>
<reference evidence="2 3" key="1">
    <citation type="submission" date="2021-06" db="EMBL/GenBank/DDBJ databases">
        <title>Caerostris extrusa draft genome.</title>
        <authorList>
            <person name="Kono N."/>
            <person name="Arakawa K."/>
        </authorList>
    </citation>
    <scope>NUCLEOTIDE SEQUENCE [LARGE SCALE GENOMIC DNA]</scope>
</reference>
<proteinExistence type="predicted"/>
<dbReference type="EMBL" id="BPLR01005235">
    <property type="protein sequence ID" value="GIY00879.1"/>
    <property type="molecule type" value="Genomic_DNA"/>
</dbReference>
<protein>
    <submittedName>
        <fullName evidence="2">Uncharacterized protein</fullName>
    </submittedName>
</protein>
<dbReference type="Proteomes" id="UP001054945">
    <property type="component" value="Unassembled WGS sequence"/>
</dbReference>
<name>A0AAV4PXG5_CAEEX</name>
<gene>
    <name evidence="2" type="ORF">CEXT_706841</name>
</gene>
<evidence type="ECO:0000313" key="3">
    <source>
        <dbReference type="Proteomes" id="UP001054945"/>
    </source>
</evidence>
<feature type="region of interest" description="Disordered" evidence="1">
    <location>
        <begin position="58"/>
        <end position="78"/>
    </location>
</feature>
<accession>A0AAV4PXG5</accession>
<organism evidence="2 3">
    <name type="scientific">Caerostris extrusa</name>
    <name type="common">Bark spider</name>
    <name type="synonym">Caerostris bankana</name>
    <dbReference type="NCBI Taxonomy" id="172846"/>
    <lineage>
        <taxon>Eukaryota</taxon>
        <taxon>Metazoa</taxon>
        <taxon>Ecdysozoa</taxon>
        <taxon>Arthropoda</taxon>
        <taxon>Chelicerata</taxon>
        <taxon>Arachnida</taxon>
        <taxon>Araneae</taxon>
        <taxon>Araneomorphae</taxon>
        <taxon>Entelegynae</taxon>
        <taxon>Araneoidea</taxon>
        <taxon>Araneidae</taxon>
        <taxon>Caerostris</taxon>
    </lineage>
</organism>
<sequence>MISFPCGFLKTATSTLAKQQQQEQVFLTDQTHLDRYFFFLLPQKNRLHLSDAELRVYDSNTRSGPQQPPEVWPDPSKR</sequence>